<dbReference type="CDD" id="cd06261">
    <property type="entry name" value="TM_PBP2"/>
    <property type="match status" value="1"/>
</dbReference>
<protein>
    <submittedName>
        <fullName evidence="9">ABC transporter permease subunit</fullName>
    </submittedName>
</protein>
<evidence type="ECO:0000256" key="3">
    <source>
        <dbReference type="ARBA" id="ARBA00022475"/>
    </source>
</evidence>
<dbReference type="PANTHER" id="PTHR30193:SF44">
    <property type="entry name" value="LACTOSE TRANSPORT SYSTEM PERMEASE PROTEIN LACF"/>
    <property type="match status" value="1"/>
</dbReference>
<evidence type="ECO:0000313" key="10">
    <source>
        <dbReference type="Proteomes" id="UP001164733"/>
    </source>
</evidence>
<accession>A0AA47EE60</accession>
<evidence type="ECO:0000256" key="5">
    <source>
        <dbReference type="ARBA" id="ARBA00022989"/>
    </source>
</evidence>
<dbReference type="EMBL" id="CP086239">
    <property type="protein sequence ID" value="WAG58559.1"/>
    <property type="molecule type" value="Genomic_DNA"/>
</dbReference>
<proteinExistence type="inferred from homology"/>
<evidence type="ECO:0000313" key="9">
    <source>
        <dbReference type="EMBL" id="WAG58559.1"/>
    </source>
</evidence>
<comment type="subcellular location">
    <subcellularLocation>
        <location evidence="1 7">Cell membrane</location>
        <topology evidence="1 7">Multi-pass membrane protein</topology>
    </subcellularLocation>
</comment>
<dbReference type="PROSITE" id="PS50928">
    <property type="entry name" value="ABC_TM1"/>
    <property type="match status" value="1"/>
</dbReference>
<feature type="transmembrane region" description="Helical" evidence="7">
    <location>
        <begin position="33"/>
        <end position="51"/>
    </location>
</feature>
<feature type="transmembrane region" description="Helical" evidence="7">
    <location>
        <begin position="192"/>
        <end position="210"/>
    </location>
</feature>
<evidence type="ECO:0000256" key="1">
    <source>
        <dbReference type="ARBA" id="ARBA00004651"/>
    </source>
</evidence>
<dbReference type="RefSeq" id="WP_253199901.1">
    <property type="nucleotide sequence ID" value="NZ_CP086239.1"/>
</dbReference>
<reference evidence="9" key="1">
    <citation type="submission" date="2021-11" db="EMBL/GenBank/DDBJ databases">
        <title>Clostridia strains as spoilage organisms.</title>
        <authorList>
            <person name="Wambui J."/>
            <person name="Stevens M.J.A."/>
            <person name="Stephan R."/>
        </authorList>
    </citation>
    <scope>NUCLEOTIDE SEQUENCE</scope>
    <source>
        <strain evidence="9">CF009</strain>
    </source>
</reference>
<evidence type="ECO:0000256" key="7">
    <source>
        <dbReference type="RuleBase" id="RU363032"/>
    </source>
</evidence>
<dbReference type="AlphaFoldDB" id="A0AA47EE60"/>
<keyword evidence="3" id="KW-1003">Cell membrane</keyword>
<dbReference type="GO" id="GO:0005886">
    <property type="term" value="C:plasma membrane"/>
    <property type="evidence" value="ECO:0007669"/>
    <property type="project" value="UniProtKB-SubCell"/>
</dbReference>
<dbReference type="PANTHER" id="PTHR30193">
    <property type="entry name" value="ABC TRANSPORTER PERMEASE PROTEIN"/>
    <property type="match status" value="1"/>
</dbReference>
<dbReference type="InterPro" id="IPR035906">
    <property type="entry name" value="MetI-like_sf"/>
</dbReference>
<dbReference type="GO" id="GO:0055085">
    <property type="term" value="P:transmembrane transport"/>
    <property type="evidence" value="ECO:0007669"/>
    <property type="project" value="InterPro"/>
</dbReference>
<organism evidence="9 10">
    <name type="scientific">Clostridium estertheticum</name>
    <dbReference type="NCBI Taxonomy" id="238834"/>
    <lineage>
        <taxon>Bacteria</taxon>
        <taxon>Bacillati</taxon>
        <taxon>Bacillota</taxon>
        <taxon>Clostridia</taxon>
        <taxon>Eubacteriales</taxon>
        <taxon>Clostridiaceae</taxon>
        <taxon>Clostridium</taxon>
    </lineage>
</organism>
<dbReference type="Pfam" id="PF00528">
    <property type="entry name" value="BPD_transp_1"/>
    <property type="match status" value="1"/>
</dbReference>
<evidence type="ECO:0000259" key="8">
    <source>
        <dbReference type="PROSITE" id="PS50928"/>
    </source>
</evidence>
<evidence type="ECO:0000256" key="2">
    <source>
        <dbReference type="ARBA" id="ARBA00022448"/>
    </source>
</evidence>
<feature type="transmembrane region" description="Helical" evidence="7">
    <location>
        <begin position="130"/>
        <end position="150"/>
    </location>
</feature>
<dbReference type="InterPro" id="IPR000515">
    <property type="entry name" value="MetI-like"/>
</dbReference>
<feature type="domain" description="ABC transmembrane type-1" evidence="8">
    <location>
        <begin position="90"/>
        <end position="304"/>
    </location>
</feature>
<feature type="transmembrane region" description="Helical" evidence="7">
    <location>
        <begin position="94"/>
        <end position="118"/>
    </location>
</feature>
<keyword evidence="2 7" id="KW-0813">Transport</keyword>
<feature type="transmembrane region" description="Helical" evidence="7">
    <location>
        <begin position="283"/>
        <end position="304"/>
    </location>
</feature>
<keyword evidence="6 7" id="KW-0472">Membrane</keyword>
<sequence length="317" mass="36016">MQLKIRKPKKTSDTSLMKKSNTSVTKKMLRYKYFYLMALPVVVITFIFYYMPMYGIKFAFTKYGPFAPAKFIGLDNFKTLFKTPQFLSAFRNTISLSLLNLFIGMIVTIVFALLLNEVKNKFAKSFVQTLLYLPHFLSWVVVASIFTIILSPQDGFINQLLVQTGHKPFYFLVSEKWWTPIFVFIARWKDTGWGTIIYLAALSGISPELYEAASIDGASRLKQCFHVTIPGIMNTILVIFILDLAKVLNLFDSVFNLMNPLVYSVSDTIQTYTFRVMSQQADYGYTTAVGLFKSVIALVLVLAANKLSKKIKGSSIL</sequence>
<evidence type="ECO:0000256" key="4">
    <source>
        <dbReference type="ARBA" id="ARBA00022692"/>
    </source>
</evidence>
<gene>
    <name evidence="9" type="ORF">LL038_12900</name>
</gene>
<dbReference type="Proteomes" id="UP001164733">
    <property type="component" value="Chromosome"/>
</dbReference>
<dbReference type="Gene3D" id="1.10.3720.10">
    <property type="entry name" value="MetI-like"/>
    <property type="match status" value="1"/>
</dbReference>
<evidence type="ECO:0000256" key="6">
    <source>
        <dbReference type="ARBA" id="ARBA00023136"/>
    </source>
</evidence>
<comment type="similarity">
    <text evidence="7">Belongs to the binding-protein-dependent transport system permease family.</text>
</comment>
<name>A0AA47EE60_9CLOT</name>
<keyword evidence="4 7" id="KW-0812">Transmembrane</keyword>
<feature type="transmembrane region" description="Helical" evidence="7">
    <location>
        <begin position="231"/>
        <end position="251"/>
    </location>
</feature>
<dbReference type="InterPro" id="IPR051393">
    <property type="entry name" value="ABC_transporter_permease"/>
</dbReference>
<keyword evidence="5 7" id="KW-1133">Transmembrane helix</keyword>
<dbReference type="SUPFAM" id="SSF161098">
    <property type="entry name" value="MetI-like"/>
    <property type="match status" value="1"/>
</dbReference>